<accession>A0AAD6L7M7</accession>
<dbReference type="Proteomes" id="UP001164929">
    <property type="component" value="Chromosome 19"/>
</dbReference>
<proteinExistence type="predicted"/>
<dbReference type="EMBL" id="JAQIZT010000019">
    <property type="protein sequence ID" value="KAJ6951814.1"/>
    <property type="molecule type" value="Genomic_DNA"/>
</dbReference>
<comment type="caution">
    <text evidence="1">The sequence shown here is derived from an EMBL/GenBank/DDBJ whole genome shotgun (WGS) entry which is preliminary data.</text>
</comment>
<protein>
    <submittedName>
        <fullName evidence="1">Uncharacterized protein</fullName>
    </submittedName>
</protein>
<organism evidence="1 2">
    <name type="scientific">Populus alba x Populus x berolinensis</name>
    <dbReference type="NCBI Taxonomy" id="444605"/>
    <lineage>
        <taxon>Eukaryota</taxon>
        <taxon>Viridiplantae</taxon>
        <taxon>Streptophyta</taxon>
        <taxon>Embryophyta</taxon>
        <taxon>Tracheophyta</taxon>
        <taxon>Spermatophyta</taxon>
        <taxon>Magnoliopsida</taxon>
        <taxon>eudicotyledons</taxon>
        <taxon>Gunneridae</taxon>
        <taxon>Pentapetalae</taxon>
        <taxon>rosids</taxon>
        <taxon>fabids</taxon>
        <taxon>Malpighiales</taxon>
        <taxon>Salicaceae</taxon>
        <taxon>Saliceae</taxon>
        <taxon>Populus</taxon>
    </lineage>
</organism>
<dbReference type="AlphaFoldDB" id="A0AAD6L7M7"/>
<evidence type="ECO:0000313" key="1">
    <source>
        <dbReference type="EMBL" id="KAJ6951814.1"/>
    </source>
</evidence>
<name>A0AAD6L7M7_9ROSI</name>
<reference evidence="1" key="1">
    <citation type="journal article" date="2023" name="Mol. Ecol. Resour.">
        <title>Chromosome-level genome assembly of a triploid poplar Populus alba 'Berolinensis'.</title>
        <authorList>
            <person name="Chen S."/>
            <person name="Yu Y."/>
            <person name="Wang X."/>
            <person name="Wang S."/>
            <person name="Zhang T."/>
            <person name="Zhou Y."/>
            <person name="He R."/>
            <person name="Meng N."/>
            <person name="Wang Y."/>
            <person name="Liu W."/>
            <person name="Liu Z."/>
            <person name="Liu J."/>
            <person name="Guo Q."/>
            <person name="Huang H."/>
            <person name="Sederoff R.R."/>
            <person name="Wang G."/>
            <person name="Qu G."/>
            <person name="Chen S."/>
        </authorList>
    </citation>
    <scope>NUCLEOTIDE SEQUENCE</scope>
    <source>
        <strain evidence="1">SC-2020</strain>
    </source>
</reference>
<gene>
    <name evidence="1" type="ORF">NC653_041076</name>
</gene>
<sequence length="133" mass="15029">MDSTSLCNCDGKLPDRLGESIQLTWDLDRFGFVKRPTGATTRQTSVDLQKRGKKSEGCYRWRLVEGKAGRVGLLCQWGGGSGLANRQRRLEKKKERLTSFGQKTRGMTERGIREVVAGVFIPYCLTECLLERE</sequence>
<evidence type="ECO:0000313" key="2">
    <source>
        <dbReference type="Proteomes" id="UP001164929"/>
    </source>
</evidence>
<keyword evidence="2" id="KW-1185">Reference proteome</keyword>